<organism evidence="2 3">
    <name type="scientific">Brucella abortus (strain S19)</name>
    <dbReference type="NCBI Taxonomy" id="430066"/>
    <lineage>
        <taxon>Bacteria</taxon>
        <taxon>Pseudomonadati</taxon>
        <taxon>Pseudomonadota</taxon>
        <taxon>Alphaproteobacteria</taxon>
        <taxon>Hyphomicrobiales</taxon>
        <taxon>Brucellaceae</taxon>
        <taxon>Brucella/Ochrobactrum group</taxon>
        <taxon>Brucella</taxon>
    </lineage>
</organism>
<evidence type="ECO:0008006" key="4">
    <source>
        <dbReference type="Google" id="ProtNLM"/>
    </source>
</evidence>
<dbReference type="KEGG" id="bmc:BAbS19_II06440"/>
<sequence>MIGGCRRYGAAALAAPIPVFVFLHDCRLYGLQLSRWNRNMMMSSIRFSIAGAAFSVLLLTGAAGAAPGTEADIAVQKMALAAAPMSAAALEQLYGGRTWRWNDGGGYFSTKKHRFTAVTRKGTARSFATGRWFATDGGKLCMKAYWSNAGGGSGAITCFLHREQDGVVYQKPNLGGQWYVFRHNPVQKDDEARKLLRGDRIRQGR</sequence>
<keyword evidence="1" id="KW-0812">Transmembrane</keyword>
<evidence type="ECO:0000313" key="3">
    <source>
        <dbReference type="Proteomes" id="UP000002565"/>
    </source>
</evidence>
<name>A0A0F6AUW5_BRUA1</name>
<dbReference type="Proteomes" id="UP000002565">
    <property type="component" value="Chromosome 2"/>
</dbReference>
<dbReference type="HOGENOM" id="CLU_099449_1_0_5"/>
<accession>A0A0F6AUW5</accession>
<keyword evidence="1" id="KW-0472">Membrane</keyword>
<dbReference type="Pfam" id="PF06191">
    <property type="entry name" value="DUF995"/>
    <property type="match status" value="1"/>
</dbReference>
<dbReference type="AlphaFoldDB" id="A0A0F6AUW5"/>
<evidence type="ECO:0000313" key="2">
    <source>
        <dbReference type="EMBL" id="ACD74139.1"/>
    </source>
</evidence>
<evidence type="ECO:0000256" key="1">
    <source>
        <dbReference type="SAM" id="Phobius"/>
    </source>
</evidence>
<dbReference type="InterPro" id="IPR009337">
    <property type="entry name" value="DUF995"/>
</dbReference>
<dbReference type="EMBL" id="CP000888">
    <property type="protein sequence ID" value="ACD74139.1"/>
    <property type="molecule type" value="Genomic_DNA"/>
</dbReference>
<gene>
    <name evidence="2" type="ordered locus">BAbS19_II06440</name>
</gene>
<proteinExistence type="predicted"/>
<protein>
    <recommendedName>
        <fullName evidence="4">DUF995 domain-containing protein</fullName>
    </recommendedName>
</protein>
<feature type="transmembrane region" description="Helical" evidence="1">
    <location>
        <begin position="45"/>
        <end position="66"/>
    </location>
</feature>
<reference evidence="2 3" key="1">
    <citation type="journal article" date="2008" name="PLoS ONE">
        <title>Genome sequence of Brucella abortus vaccine strain S19 compared to virulent strains yields candidate virulence genes.</title>
        <authorList>
            <person name="Crasta O.R."/>
            <person name="Folkerts O."/>
            <person name="Fei Z."/>
            <person name="Mane S.P."/>
            <person name="Evans C."/>
            <person name="Martino-Catt S."/>
            <person name="Bricker B."/>
            <person name="Yu G."/>
            <person name="Du L."/>
            <person name="Sobral B.W."/>
        </authorList>
    </citation>
    <scope>NUCLEOTIDE SEQUENCE [LARGE SCALE GENOMIC DNA]</scope>
    <source>
        <strain evidence="2 3">S19</strain>
    </source>
</reference>
<keyword evidence="1" id="KW-1133">Transmembrane helix</keyword>